<dbReference type="CDD" id="cd08268">
    <property type="entry name" value="MDR2"/>
    <property type="match status" value="1"/>
</dbReference>
<organism evidence="4 5">
    <name type="scientific">Trinickia violacea</name>
    <dbReference type="NCBI Taxonomy" id="2571746"/>
    <lineage>
        <taxon>Bacteria</taxon>
        <taxon>Pseudomonadati</taxon>
        <taxon>Pseudomonadota</taxon>
        <taxon>Betaproteobacteria</taxon>
        <taxon>Burkholderiales</taxon>
        <taxon>Burkholderiaceae</taxon>
        <taxon>Trinickia</taxon>
    </lineage>
</organism>
<dbReference type="InterPro" id="IPR013149">
    <property type="entry name" value="ADH-like_C"/>
</dbReference>
<dbReference type="PANTHER" id="PTHR48106">
    <property type="entry name" value="QUINONE OXIDOREDUCTASE PIG3-RELATED"/>
    <property type="match status" value="1"/>
</dbReference>
<dbReference type="InterPro" id="IPR011032">
    <property type="entry name" value="GroES-like_sf"/>
</dbReference>
<evidence type="ECO:0000256" key="2">
    <source>
        <dbReference type="ARBA" id="ARBA00023002"/>
    </source>
</evidence>
<name>A0A4P8IR16_9BURK</name>
<dbReference type="InterPro" id="IPR020843">
    <property type="entry name" value="ER"/>
</dbReference>
<dbReference type="EMBL" id="CP040077">
    <property type="protein sequence ID" value="QCP50447.1"/>
    <property type="molecule type" value="Genomic_DNA"/>
</dbReference>
<dbReference type="OrthoDB" id="9805883at2"/>
<keyword evidence="5" id="KW-1185">Reference proteome</keyword>
<feature type="domain" description="Enoyl reductase (ER)" evidence="3">
    <location>
        <begin position="11"/>
        <end position="327"/>
    </location>
</feature>
<reference evidence="4 5" key="1">
    <citation type="submission" date="2019-05" db="EMBL/GenBank/DDBJ databases">
        <title>Burkholderia sp. DHOD12, isolated from subtropical forest soil.</title>
        <authorList>
            <person name="Gao Z.-H."/>
            <person name="Qiu L.-H."/>
        </authorList>
    </citation>
    <scope>NUCLEOTIDE SEQUENCE [LARGE SCALE GENOMIC DNA]</scope>
    <source>
        <strain evidence="4 5">DHOD12</strain>
    </source>
</reference>
<keyword evidence="1" id="KW-0521">NADP</keyword>
<protein>
    <submittedName>
        <fullName evidence="4">Zinc-binding dehydrogenase</fullName>
    </submittedName>
</protein>
<evidence type="ECO:0000313" key="5">
    <source>
        <dbReference type="Proteomes" id="UP000298656"/>
    </source>
</evidence>
<dbReference type="GO" id="GO:0016651">
    <property type="term" value="F:oxidoreductase activity, acting on NAD(P)H"/>
    <property type="evidence" value="ECO:0007669"/>
    <property type="project" value="TreeGrafter"/>
</dbReference>
<dbReference type="Gene3D" id="3.40.50.720">
    <property type="entry name" value="NAD(P)-binding Rossmann-like Domain"/>
    <property type="match status" value="1"/>
</dbReference>
<sequence>MSRIVRIHQNGGPEVLQIDEVDVPPPGAGEIAVQIKALGLNRAESMFRSGHYVEAPVFPARLGYEGAGIVTALGAGVTNVAVGDAVSLIPPKSITRWGAYGEVANFPAELAVKHPASLSWEEAAATWMQYVTAYGALIEVAQMRRGEAVIITAASSSVGLAAIQIAKMIGATSIATTRTRAKADALRKFGADHVVVTDEEDLPARVADITGGALARVAFDPVAGPALESLAQAVAERGIILEYGALATAPTPFPLFPVLAKTLTVRGFLYKEIVESPEQLARAKRFILDGLASGALKPVIDKVFTLDQIVDAHRYLESNQQFGKIVVTV</sequence>
<dbReference type="SUPFAM" id="SSF50129">
    <property type="entry name" value="GroES-like"/>
    <property type="match status" value="1"/>
</dbReference>
<dbReference type="SMART" id="SM00829">
    <property type="entry name" value="PKS_ER"/>
    <property type="match status" value="1"/>
</dbReference>
<accession>A0A4P8IR16</accession>
<evidence type="ECO:0000256" key="1">
    <source>
        <dbReference type="ARBA" id="ARBA00022857"/>
    </source>
</evidence>
<dbReference type="KEGG" id="tvl:FAZ95_15540"/>
<dbReference type="InterPro" id="IPR036291">
    <property type="entry name" value="NAD(P)-bd_dom_sf"/>
</dbReference>
<evidence type="ECO:0000313" key="4">
    <source>
        <dbReference type="EMBL" id="QCP50447.1"/>
    </source>
</evidence>
<dbReference type="Gene3D" id="3.90.180.10">
    <property type="entry name" value="Medium-chain alcohol dehydrogenases, catalytic domain"/>
    <property type="match status" value="1"/>
</dbReference>
<dbReference type="GO" id="GO:0070402">
    <property type="term" value="F:NADPH binding"/>
    <property type="evidence" value="ECO:0007669"/>
    <property type="project" value="TreeGrafter"/>
</dbReference>
<dbReference type="Pfam" id="PF08240">
    <property type="entry name" value="ADH_N"/>
    <property type="match status" value="1"/>
</dbReference>
<proteinExistence type="predicted"/>
<dbReference type="RefSeq" id="WP_137333263.1">
    <property type="nucleotide sequence ID" value="NZ_CP040077.1"/>
</dbReference>
<keyword evidence="2" id="KW-0560">Oxidoreductase</keyword>
<gene>
    <name evidence="4" type="ORF">FAZ95_15540</name>
</gene>
<dbReference type="Proteomes" id="UP000298656">
    <property type="component" value="Chromosome 1"/>
</dbReference>
<dbReference type="Pfam" id="PF00107">
    <property type="entry name" value="ADH_zinc_N"/>
    <property type="match status" value="1"/>
</dbReference>
<dbReference type="AlphaFoldDB" id="A0A4P8IR16"/>
<evidence type="ECO:0000259" key="3">
    <source>
        <dbReference type="SMART" id="SM00829"/>
    </source>
</evidence>
<dbReference type="PANTHER" id="PTHR48106:SF5">
    <property type="entry name" value="ZINC-CONTAINING ALCOHOL DEHYDROGENASE"/>
    <property type="match status" value="1"/>
</dbReference>
<dbReference type="SUPFAM" id="SSF51735">
    <property type="entry name" value="NAD(P)-binding Rossmann-fold domains"/>
    <property type="match status" value="1"/>
</dbReference>
<dbReference type="InterPro" id="IPR013154">
    <property type="entry name" value="ADH-like_N"/>
</dbReference>